<dbReference type="InterPro" id="IPR000631">
    <property type="entry name" value="CARKD"/>
</dbReference>
<feature type="binding site" evidence="17">
    <location>
        <position position="322"/>
    </location>
    <ligand>
        <name>(6S)-NADPHX</name>
        <dbReference type="ChEBI" id="CHEBI:64076"/>
    </ligand>
</feature>
<evidence type="ECO:0000256" key="10">
    <source>
        <dbReference type="ARBA" id="ARBA00023027"/>
    </source>
</evidence>
<comment type="catalytic activity">
    <reaction evidence="16 17 19">
        <text>(6S)-NADPHX + ADP = AMP + phosphate + NADPH + H(+)</text>
        <dbReference type="Rhea" id="RHEA:32235"/>
        <dbReference type="ChEBI" id="CHEBI:15378"/>
        <dbReference type="ChEBI" id="CHEBI:43474"/>
        <dbReference type="ChEBI" id="CHEBI:57783"/>
        <dbReference type="ChEBI" id="CHEBI:64076"/>
        <dbReference type="ChEBI" id="CHEBI:456215"/>
        <dbReference type="ChEBI" id="CHEBI:456216"/>
        <dbReference type="EC" id="4.2.1.136"/>
    </reaction>
</comment>
<feature type="binding site" evidence="17">
    <location>
        <position position="444"/>
    </location>
    <ligand>
        <name>AMP</name>
        <dbReference type="ChEBI" id="CHEBI:456215"/>
    </ligand>
</feature>
<keyword evidence="12 17" id="KW-0456">Lyase</keyword>
<comment type="caution">
    <text evidence="22">The sequence shown here is derived from an EMBL/GenBank/DDBJ whole genome shotgun (WGS) entry which is preliminary data.</text>
</comment>
<evidence type="ECO:0000259" key="20">
    <source>
        <dbReference type="PROSITE" id="PS51383"/>
    </source>
</evidence>
<evidence type="ECO:0000256" key="18">
    <source>
        <dbReference type="HAMAP-Rule" id="MF_01966"/>
    </source>
</evidence>
<keyword evidence="23" id="KW-1185">Reference proteome</keyword>
<comment type="catalytic activity">
    <reaction evidence="15 17 19">
        <text>(6S)-NADHX + ADP = AMP + phosphate + NADH + H(+)</text>
        <dbReference type="Rhea" id="RHEA:32223"/>
        <dbReference type="ChEBI" id="CHEBI:15378"/>
        <dbReference type="ChEBI" id="CHEBI:43474"/>
        <dbReference type="ChEBI" id="CHEBI:57945"/>
        <dbReference type="ChEBI" id="CHEBI:64074"/>
        <dbReference type="ChEBI" id="CHEBI:456215"/>
        <dbReference type="ChEBI" id="CHEBI:456216"/>
        <dbReference type="EC" id="4.2.1.136"/>
    </reaction>
</comment>
<comment type="similarity">
    <text evidence="17">Belongs to the NnrD/CARKD family.</text>
</comment>
<evidence type="ECO:0000313" key="23">
    <source>
        <dbReference type="Proteomes" id="UP001652432"/>
    </source>
</evidence>
<feature type="binding site" evidence="17">
    <location>
        <position position="258"/>
    </location>
    <ligand>
        <name>(6S)-NADPHX</name>
        <dbReference type="ChEBI" id="CHEBI:64076"/>
    </ligand>
</feature>
<comment type="function">
    <text evidence="14 19">Bifunctional enzyme that catalyzes the epimerization of the S- and R-forms of NAD(P)HX and the dehydration of the S-form of NAD(P)HX at the expense of ADP, which is converted to AMP. This allows the repair of both epimers of NAD(P)HX, a damaged form of NAD(P)H that is a result of enzymatic or heat-dependent hydration.</text>
</comment>
<dbReference type="SUPFAM" id="SSF64153">
    <property type="entry name" value="YjeF N-terminal domain-like"/>
    <property type="match status" value="1"/>
</dbReference>
<comment type="similarity">
    <text evidence="3 19">In the N-terminal section; belongs to the NnrE/AIBP family.</text>
</comment>
<feature type="binding site" evidence="18">
    <location>
        <begin position="58"/>
        <end position="62"/>
    </location>
    <ligand>
        <name>(6S)-NADPHX</name>
        <dbReference type="ChEBI" id="CHEBI:64076"/>
    </ligand>
</feature>
<evidence type="ECO:0000256" key="15">
    <source>
        <dbReference type="ARBA" id="ARBA00048238"/>
    </source>
</evidence>
<evidence type="ECO:0000256" key="7">
    <source>
        <dbReference type="ARBA" id="ARBA00022840"/>
    </source>
</evidence>
<feature type="domain" description="YjeF C-terminal" evidence="20">
    <location>
        <begin position="223"/>
        <end position="503"/>
    </location>
</feature>
<dbReference type="Gene3D" id="3.40.1190.20">
    <property type="match status" value="1"/>
</dbReference>
<dbReference type="InterPro" id="IPR017953">
    <property type="entry name" value="Carbohydrate_kinase_pred_CS"/>
</dbReference>
<dbReference type="Gene3D" id="3.40.50.10260">
    <property type="entry name" value="YjeF N-terminal domain"/>
    <property type="match status" value="1"/>
</dbReference>
<evidence type="ECO:0000313" key="22">
    <source>
        <dbReference type="EMBL" id="MCU6743490.1"/>
    </source>
</evidence>
<evidence type="ECO:0000256" key="5">
    <source>
        <dbReference type="ARBA" id="ARBA00022723"/>
    </source>
</evidence>
<organism evidence="22 23">
    <name type="scientific">Suilimivivens aceti</name>
    <dbReference type="NCBI Taxonomy" id="2981774"/>
    <lineage>
        <taxon>Bacteria</taxon>
        <taxon>Bacillati</taxon>
        <taxon>Bacillota</taxon>
        <taxon>Clostridia</taxon>
        <taxon>Lachnospirales</taxon>
        <taxon>Lachnospiraceae</taxon>
        <taxon>Suilimivivens</taxon>
    </lineage>
</organism>
<dbReference type="EC" id="5.1.99.6" evidence="19"/>
<keyword evidence="13" id="KW-0511">Multifunctional enzyme</keyword>
<dbReference type="SUPFAM" id="SSF53613">
    <property type="entry name" value="Ribokinase-like"/>
    <property type="match status" value="1"/>
</dbReference>
<evidence type="ECO:0000256" key="17">
    <source>
        <dbReference type="HAMAP-Rule" id="MF_01965"/>
    </source>
</evidence>
<feature type="binding site" evidence="17">
    <location>
        <position position="377"/>
    </location>
    <ligand>
        <name>(6S)-NADPHX</name>
        <dbReference type="ChEBI" id="CHEBI:64076"/>
    </ligand>
</feature>
<evidence type="ECO:0000256" key="19">
    <source>
        <dbReference type="PIRNR" id="PIRNR017184"/>
    </source>
</evidence>
<dbReference type="PANTHER" id="PTHR12592:SF0">
    <property type="entry name" value="ATP-DEPENDENT (S)-NAD(P)H-HYDRATE DEHYDRATASE"/>
    <property type="match status" value="1"/>
</dbReference>
<comment type="subunit">
    <text evidence="17">Homotetramer.</text>
</comment>
<dbReference type="InterPro" id="IPR036652">
    <property type="entry name" value="YjeF_N_dom_sf"/>
</dbReference>
<evidence type="ECO:0000256" key="11">
    <source>
        <dbReference type="ARBA" id="ARBA00023235"/>
    </source>
</evidence>
<dbReference type="PANTHER" id="PTHR12592">
    <property type="entry name" value="ATP-DEPENDENT (S)-NAD(P)H-HYDRATE DEHYDRATASE FAMILY MEMBER"/>
    <property type="match status" value="1"/>
</dbReference>
<dbReference type="PIRSF" id="PIRSF017184">
    <property type="entry name" value="Nnr"/>
    <property type="match status" value="1"/>
</dbReference>
<evidence type="ECO:0000256" key="6">
    <source>
        <dbReference type="ARBA" id="ARBA00022741"/>
    </source>
</evidence>
<reference evidence="22 23" key="1">
    <citation type="journal article" date="2021" name="ISME Commun">
        <title>Automated analysis of genomic sequences facilitates high-throughput and comprehensive description of bacteria.</title>
        <authorList>
            <person name="Hitch T.C.A."/>
        </authorList>
    </citation>
    <scope>NUCLEOTIDE SEQUENCE [LARGE SCALE GENOMIC DNA]</scope>
    <source>
        <strain evidence="22 23">Sanger_18</strain>
    </source>
</reference>
<keyword evidence="10 17" id="KW-0520">NAD</keyword>
<keyword evidence="8 17" id="KW-0521">NADP</keyword>
<evidence type="ECO:0000256" key="3">
    <source>
        <dbReference type="ARBA" id="ARBA00006001"/>
    </source>
</evidence>
<dbReference type="Proteomes" id="UP001652432">
    <property type="component" value="Unassembled WGS sequence"/>
</dbReference>
<evidence type="ECO:0000259" key="21">
    <source>
        <dbReference type="PROSITE" id="PS51385"/>
    </source>
</evidence>
<keyword evidence="11 18" id="KW-0413">Isomerase</keyword>
<evidence type="ECO:0000256" key="16">
    <source>
        <dbReference type="ARBA" id="ARBA00049209"/>
    </source>
</evidence>
<dbReference type="Pfam" id="PF01256">
    <property type="entry name" value="Carb_kinase"/>
    <property type="match status" value="1"/>
</dbReference>
<dbReference type="Pfam" id="PF03853">
    <property type="entry name" value="YjeF_N"/>
    <property type="match status" value="1"/>
</dbReference>
<proteinExistence type="inferred from homology"/>
<evidence type="ECO:0000256" key="9">
    <source>
        <dbReference type="ARBA" id="ARBA00022958"/>
    </source>
</evidence>
<dbReference type="NCBIfam" id="TIGR00197">
    <property type="entry name" value="yjeF_nterm"/>
    <property type="match status" value="1"/>
</dbReference>
<evidence type="ECO:0000256" key="13">
    <source>
        <dbReference type="ARBA" id="ARBA00023268"/>
    </source>
</evidence>
<dbReference type="InterPro" id="IPR004443">
    <property type="entry name" value="YjeF_N_dom"/>
</dbReference>
<dbReference type="PROSITE" id="PS51385">
    <property type="entry name" value="YJEF_N"/>
    <property type="match status" value="1"/>
</dbReference>
<name>A0ABT2SZQ7_9FIRM</name>
<evidence type="ECO:0000256" key="8">
    <source>
        <dbReference type="ARBA" id="ARBA00022857"/>
    </source>
</evidence>
<dbReference type="NCBIfam" id="TIGR00196">
    <property type="entry name" value="yjeF_cterm"/>
    <property type="match status" value="1"/>
</dbReference>
<dbReference type="HAMAP" id="MF_01965">
    <property type="entry name" value="NADHX_dehydratase"/>
    <property type="match status" value="1"/>
</dbReference>
<feature type="binding site" evidence="18">
    <location>
        <position position="59"/>
    </location>
    <ligand>
        <name>K(+)</name>
        <dbReference type="ChEBI" id="CHEBI:29103"/>
    </ligand>
</feature>
<dbReference type="PROSITE" id="PS01050">
    <property type="entry name" value="YJEF_C_2"/>
    <property type="match status" value="1"/>
</dbReference>
<feature type="domain" description="YjeF N-terminal" evidence="21">
    <location>
        <begin position="10"/>
        <end position="213"/>
    </location>
</feature>
<sequence length="511" mass="54972">MEYIVTSKEMRECDMTAIKDCGIPAMVLMERAALSVFSEIEAFLSETIRIAIFAGCGNNGGDGLALARLLAEKGIHADIFLIGNTEKLSMECGSQLSILKQLGITVNSKSAKAEYDMVVDCLFGTGLTREITGIYEEAVRAINCYGEKGSRVIAVDIPSGVCADSGKILGCAVKAELTVALQYGKAGHYLYPGKMLCGHTVVHNIGIPESFKSGKEPSFFSYREEDIHGILPERAAFGNKGTFGRILLVAGSRDMAGAALLCGKTILRSGAGMLKIITAAENRDLILRELPEAMIYTYEGKPEEEKVRQSIAWADVIVAGCGISTDENAELLMEMILEQGEKRAVIDADGLNLIAREGSLQEKLLKYQKGRVILTPHPGEFIRLAGISMNTYKENPAFYLKKLAKEYGCVIAGKDAVTLVASPDERMVYLNRTGNDGMATAGSGDVLAGVIGALSASLEYFQAACCGVFLHGLAGDMAAEKQGKRGMLASDISAELKELLKEETAEREKRI</sequence>
<dbReference type="EMBL" id="JAOQKJ010000002">
    <property type="protein sequence ID" value="MCU6743490.1"/>
    <property type="molecule type" value="Genomic_DNA"/>
</dbReference>
<protein>
    <recommendedName>
        <fullName evidence="19">Bifunctional NAD(P)H-hydrate repair enzyme</fullName>
    </recommendedName>
    <alternativeName>
        <fullName evidence="19">Nicotinamide nucleotide repair protein</fullName>
    </alternativeName>
    <domain>
        <recommendedName>
            <fullName evidence="19">ADP-dependent (S)-NAD(P)H-hydrate dehydratase</fullName>
            <ecNumber evidence="19">4.2.1.136</ecNumber>
        </recommendedName>
        <alternativeName>
            <fullName evidence="19">ADP-dependent NAD(P)HX dehydratase</fullName>
        </alternativeName>
    </domain>
    <domain>
        <recommendedName>
            <fullName evidence="19">NAD(P)H-hydrate epimerase</fullName>
            <ecNumber evidence="19">5.1.99.6</ecNumber>
        </recommendedName>
    </domain>
</protein>
<keyword evidence="9 18" id="KW-0630">Potassium</keyword>
<feature type="binding site" evidence="18">
    <location>
        <position position="159"/>
    </location>
    <ligand>
        <name>K(+)</name>
        <dbReference type="ChEBI" id="CHEBI:29103"/>
    </ligand>
</feature>
<comment type="cofactor">
    <cofactor evidence="18 19">
        <name>K(+)</name>
        <dbReference type="ChEBI" id="CHEBI:29103"/>
    </cofactor>
    <text evidence="18 19">Binds 1 potassium ion per subunit.</text>
</comment>
<comment type="function">
    <text evidence="17">Catalyzes the dehydration of the S-form of NAD(P)HX at the expense of ADP, which is converted to AMP. Together with NAD(P)HX epimerase, which catalyzes the epimerization of the S- and R-forms, the enzyme allows the repair of both epimers of NAD(P)HX, a damaged form of NAD(P)H that is a result of enzymatic or heat-dependent hydration.</text>
</comment>
<comment type="catalytic activity">
    <reaction evidence="1 18 19">
        <text>(6R)-NADHX = (6S)-NADHX</text>
        <dbReference type="Rhea" id="RHEA:32215"/>
        <dbReference type="ChEBI" id="CHEBI:64074"/>
        <dbReference type="ChEBI" id="CHEBI:64075"/>
        <dbReference type="EC" id="5.1.99.6"/>
    </reaction>
</comment>
<keyword evidence="7 17" id="KW-0067">ATP-binding</keyword>
<comment type="cofactor">
    <cofactor evidence="17">
        <name>Mg(2+)</name>
        <dbReference type="ChEBI" id="CHEBI:18420"/>
    </cofactor>
</comment>
<evidence type="ECO:0000256" key="2">
    <source>
        <dbReference type="ARBA" id="ARBA00000909"/>
    </source>
</evidence>
<dbReference type="EC" id="4.2.1.136" evidence="19"/>
<keyword evidence="5 18" id="KW-0479">Metal-binding</keyword>
<comment type="catalytic activity">
    <reaction evidence="2 18 19">
        <text>(6R)-NADPHX = (6S)-NADPHX</text>
        <dbReference type="Rhea" id="RHEA:32227"/>
        <dbReference type="ChEBI" id="CHEBI:64076"/>
        <dbReference type="ChEBI" id="CHEBI:64077"/>
        <dbReference type="EC" id="5.1.99.6"/>
    </reaction>
</comment>
<dbReference type="HAMAP" id="MF_01966">
    <property type="entry name" value="NADHX_epimerase"/>
    <property type="match status" value="1"/>
</dbReference>
<feature type="binding site" evidence="17">
    <location>
        <position position="445"/>
    </location>
    <ligand>
        <name>(6S)-NADPHX</name>
        <dbReference type="ChEBI" id="CHEBI:64076"/>
    </ligand>
</feature>
<evidence type="ECO:0000256" key="4">
    <source>
        <dbReference type="ARBA" id="ARBA00009524"/>
    </source>
</evidence>
<gene>
    <name evidence="17" type="primary">nnrD</name>
    <name evidence="18" type="synonym">nnrE</name>
    <name evidence="22" type="ORF">OCV77_03055</name>
</gene>
<evidence type="ECO:0000256" key="14">
    <source>
        <dbReference type="ARBA" id="ARBA00025153"/>
    </source>
</evidence>
<comment type="similarity">
    <text evidence="4 19">In the C-terminal section; belongs to the NnrD/CARKD family.</text>
</comment>
<feature type="binding site" evidence="18">
    <location>
        <begin position="124"/>
        <end position="130"/>
    </location>
    <ligand>
        <name>(6S)-NADPHX</name>
        <dbReference type="ChEBI" id="CHEBI:64076"/>
    </ligand>
</feature>
<dbReference type="CDD" id="cd01171">
    <property type="entry name" value="YXKO-related"/>
    <property type="match status" value="1"/>
</dbReference>
<comment type="similarity">
    <text evidence="18">Belongs to the NnrE/AIBP family.</text>
</comment>
<dbReference type="InterPro" id="IPR029056">
    <property type="entry name" value="Ribokinase-like"/>
</dbReference>
<evidence type="ECO:0000256" key="12">
    <source>
        <dbReference type="ARBA" id="ARBA00023239"/>
    </source>
</evidence>
<keyword evidence="6 17" id="KW-0547">Nucleotide-binding</keyword>
<feature type="binding site" evidence="18">
    <location>
        <position position="135"/>
    </location>
    <ligand>
        <name>(6S)-NADPHX</name>
        <dbReference type="ChEBI" id="CHEBI:64076"/>
    </ligand>
</feature>
<accession>A0ABT2SZQ7</accession>
<dbReference type="PROSITE" id="PS51383">
    <property type="entry name" value="YJEF_C_3"/>
    <property type="match status" value="1"/>
</dbReference>
<dbReference type="InterPro" id="IPR030677">
    <property type="entry name" value="Nnr"/>
</dbReference>
<dbReference type="RefSeq" id="WP_262573240.1">
    <property type="nucleotide sequence ID" value="NZ_JAOQKJ010000002.1"/>
</dbReference>
<feature type="binding site" evidence="18">
    <location>
        <position position="156"/>
    </location>
    <ligand>
        <name>(6S)-NADPHX</name>
        <dbReference type="ChEBI" id="CHEBI:64076"/>
    </ligand>
</feature>
<comment type="function">
    <text evidence="18">Catalyzes the epimerization of the S- and R-forms of NAD(P)HX, a damaged form of NAD(P)H that is a result of enzymatic or heat-dependent hydration. This is a prerequisite for the S-specific NAD(P)H-hydrate dehydratase to allow the repair of both epimers of NAD(P)HX.</text>
</comment>
<feature type="binding site" evidence="18">
    <location>
        <position position="120"/>
    </location>
    <ligand>
        <name>K(+)</name>
        <dbReference type="ChEBI" id="CHEBI:29103"/>
    </ligand>
</feature>
<feature type="binding site" evidence="17">
    <location>
        <begin position="414"/>
        <end position="418"/>
    </location>
    <ligand>
        <name>AMP</name>
        <dbReference type="ChEBI" id="CHEBI:456215"/>
    </ligand>
</feature>
<evidence type="ECO:0000256" key="1">
    <source>
        <dbReference type="ARBA" id="ARBA00000013"/>
    </source>
</evidence>